<dbReference type="GO" id="GO:0009423">
    <property type="term" value="P:chorismate biosynthetic process"/>
    <property type="evidence" value="ECO:0007669"/>
    <property type="project" value="UniProtKB-UniRule"/>
</dbReference>
<comment type="pathway">
    <text evidence="11">Metabolic intermediate biosynthesis; chorismate biosynthesis; chorismate from D-erythrose 4-phosphate and phosphoenolpyruvate: step 4/7.</text>
</comment>
<comment type="function">
    <text evidence="11">Involved in the biosynthesis of the chorismate, which leads to the biosynthesis of aromatic amino acids. Catalyzes the reversible NADPH linked reduction of 3-dehydroshikimate (DHSA) to yield shikimate (SA).</text>
</comment>
<evidence type="ECO:0000256" key="5">
    <source>
        <dbReference type="ARBA" id="ARBA00022777"/>
    </source>
</evidence>
<dbReference type="HAMAP" id="MF_00109">
    <property type="entry name" value="Shikimate_kinase"/>
    <property type="match status" value="1"/>
</dbReference>
<feature type="active site" description="Proton acceptor" evidence="11">
    <location>
        <position position="64"/>
    </location>
</feature>
<keyword evidence="6" id="KW-0067">ATP-binding</keyword>
<dbReference type="EC" id="1.1.1.25" evidence="11"/>
<gene>
    <name evidence="11 15" type="primary">aroE</name>
    <name evidence="15" type="ORF">LFW2832_00612</name>
</gene>
<dbReference type="GO" id="GO:0019632">
    <property type="term" value="P:shikimate metabolic process"/>
    <property type="evidence" value="ECO:0007669"/>
    <property type="project" value="InterPro"/>
</dbReference>
<dbReference type="UniPathway" id="UPA00053">
    <property type="reaction ID" value="UER00087"/>
</dbReference>
<dbReference type="CDD" id="cd01065">
    <property type="entry name" value="NAD_bind_Shikimate_DH"/>
    <property type="match status" value="1"/>
</dbReference>
<dbReference type="InterPro" id="IPR031322">
    <property type="entry name" value="Shikimate/glucono_kinase"/>
</dbReference>
<dbReference type="InterPro" id="IPR036291">
    <property type="entry name" value="NAD(P)-bd_dom_sf"/>
</dbReference>
<dbReference type="CDD" id="cd00464">
    <property type="entry name" value="SK"/>
    <property type="match status" value="1"/>
</dbReference>
<feature type="binding site" evidence="11">
    <location>
        <position position="60"/>
    </location>
    <ligand>
        <name>shikimate</name>
        <dbReference type="ChEBI" id="CHEBI:36208"/>
    </ligand>
</feature>
<dbReference type="InterPro" id="IPR046346">
    <property type="entry name" value="Aminoacid_DH-like_N_sf"/>
</dbReference>
<dbReference type="GO" id="GO:0005524">
    <property type="term" value="F:ATP binding"/>
    <property type="evidence" value="ECO:0007669"/>
    <property type="project" value="UniProtKB-KW"/>
</dbReference>
<dbReference type="SUPFAM" id="SSF53223">
    <property type="entry name" value="Aminoacid dehydrogenase-like, N-terminal domain"/>
    <property type="match status" value="1"/>
</dbReference>
<feature type="binding site" evidence="11">
    <location>
        <begin position="143"/>
        <end position="148"/>
    </location>
    <ligand>
        <name>NADP(+)</name>
        <dbReference type="ChEBI" id="CHEBI:58349"/>
    </ligand>
</feature>
<feature type="binding site" evidence="11">
    <location>
        <position position="84"/>
    </location>
    <ligand>
        <name>shikimate</name>
        <dbReference type="ChEBI" id="CHEBI:36208"/>
    </ligand>
</feature>
<dbReference type="GO" id="GO:0050661">
    <property type="term" value="F:NADP binding"/>
    <property type="evidence" value="ECO:0007669"/>
    <property type="project" value="InterPro"/>
</dbReference>
<evidence type="ECO:0000256" key="1">
    <source>
        <dbReference type="ARBA" id="ARBA00004842"/>
    </source>
</evidence>
<dbReference type="Gene3D" id="3.40.50.720">
    <property type="entry name" value="NAD(P)-binding Rossmann-like Domain"/>
    <property type="match status" value="1"/>
</dbReference>
<feature type="binding site" evidence="11">
    <location>
        <position position="230"/>
    </location>
    <ligand>
        <name>shikimate</name>
        <dbReference type="ChEBI" id="CHEBI:36208"/>
    </ligand>
</feature>
<feature type="domain" description="Shikimate dehydrogenase substrate binding N-terminal" evidence="13">
    <location>
        <begin position="7"/>
        <end position="86"/>
    </location>
</feature>
<dbReference type="PANTHER" id="PTHR21089:SF1">
    <property type="entry name" value="BIFUNCTIONAL 3-DEHYDROQUINATE DEHYDRATASE_SHIKIMATE DEHYDROGENASE, CHLOROPLASTIC"/>
    <property type="match status" value="1"/>
</dbReference>
<keyword evidence="2 11" id="KW-0028">Amino-acid biosynthesis</keyword>
<proteinExistence type="inferred from homology"/>
<dbReference type="SUPFAM" id="SSF52540">
    <property type="entry name" value="P-loop containing nucleoside triphosphate hydrolases"/>
    <property type="match status" value="1"/>
</dbReference>
<dbReference type="GO" id="GO:0009073">
    <property type="term" value="P:aromatic amino acid family biosynthetic process"/>
    <property type="evidence" value="ECO:0007669"/>
    <property type="project" value="UniProtKB-KW"/>
</dbReference>
<dbReference type="Pfam" id="PF01488">
    <property type="entry name" value="Shikimate_DH"/>
    <property type="match status" value="1"/>
</dbReference>
<dbReference type="GO" id="GO:0004764">
    <property type="term" value="F:shikimate 3-dehydrogenase (NADP+) activity"/>
    <property type="evidence" value="ECO:0007669"/>
    <property type="project" value="UniProtKB-UniRule"/>
</dbReference>
<feature type="binding site" evidence="11">
    <location>
        <begin position="15"/>
        <end position="17"/>
    </location>
    <ligand>
        <name>shikimate</name>
        <dbReference type="ChEBI" id="CHEBI:36208"/>
    </ligand>
</feature>
<keyword evidence="9 11" id="KW-0057">Aromatic amino acid biosynthesis</keyword>
<keyword evidence="7 11" id="KW-0521">NADP</keyword>
<comment type="catalytic activity">
    <reaction evidence="10">
        <text>shikimate + ATP = 3-phosphoshikimate + ADP + H(+)</text>
        <dbReference type="Rhea" id="RHEA:13121"/>
        <dbReference type="ChEBI" id="CHEBI:15378"/>
        <dbReference type="ChEBI" id="CHEBI:30616"/>
        <dbReference type="ChEBI" id="CHEBI:36208"/>
        <dbReference type="ChEBI" id="CHEBI:145989"/>
        <dbReference type="ChEBI" id="CHEBI:456216"/>
        <dbReference type="EC" id="2.7.1.71"/>
    </reaction>
</comment>
<dbReference type="AlphaFoldDB" id="A0A5E4LPA4"/>
<dbReference type="InterPro" id="IPR013708">
    <property type="entry name" value="Shikimate_DH-bd_N"/>
</dbReference>
<dbReference type="HAMAP" id="MF_00222">
    <property type="entry name" value="Shikimate_DH_AroE"/>
    <property type="match status" value="1"/>
</dbReference>
<feature type="binding site" evidence="11">
    <location>
        <position position="203"/>
    </location>
    <ligand>
        <name>shikimate</name>
        <dbReference type="ChEBI" id="CHEBI:36208"/>
    </ligand>
</feature>
<comment type="caution">
    <text evidence="15">The sequence shown here is derived from an EMBL/GenBank/DDBJ whole genome shotgun (WGS) entry which is preliminary data.</text>
</comment>
<dbReference type="InterPro" id="IPR022893">
    <property type="entry name" value="Shikimate_DH_fam"/>
</dbReference>
<dbReference type="InterPro" id="IPR023000">
    <property type="entry name" value="Shikimate_kinase_CS"/>
</dbReference>
<dbReference type="Gene3D" id="3.40.50.300">
    <property type="entry name" value="P-loop containing nucleotide triphosphate hydrolases"/>
    <property type="match status" value="1"/>
</dbReference>
<feature type="domain" description="Quinate/shikimate 5-dehydrogenase/glutamyl-tRNA reductase" evidence="12">
    <location>
        <begin position="109"/>
        <end position="194"/>
    </location>
</feature>
<dbReference type="Pfam" id="PF18317">
    <property type="entry name" value="SDH_C"/>
    <property type="match status" value="1"/>
</dbReference>
<sequence>MTRIFSIVGNPVLHSKSPQMHNAAFNEKNIDAVYTRLAAESAEQALEIAKEIGMEGMNVTTPFKEDMTKLVEMDETAKKVGAVNTVLMKDGKVLGTNTDVNGVMGALNKKLDGKKAIVLGGGGAARAAAVALIVLGAKVTVVNRTAEKAKAIANALGCSHAELSDMEEEIPGTDVLVSTISTGNRVIQPRFLEKNMIVLDANYAIESQLLKDAKNTGCRTIDGKEWLLHQGVKAFELFTGETAPLAVMRSAIETKTKKKTNIALVGMMGTGKTALAESLAKQTSRRIVDTDREIEKIAGGRVQEIFRKYGEKEFRKLEREEIKKLGEVKDSIIACGGGVVVDPKNATVLRENSTVVWLWANPETIGKRVSGQTRPLLNVNDRGNAIEQILEERKGLYAKASDLIVPTNQASPEQISKRVLNEKMHDGDPKPQAVNRRGF</sequence>
<protein>
    <recommendedName>
        <fullName evidence="11">Shikimate dehydrogenase (NADP(+))</fullName>
        <shortName evidence="11">SDH</shortName>
        <ecNumber evidence="11">1.1.1.25</ecNumber>
    </recommendedName>
</protein>
<feature type="binding site" evidence="11">
    <location>
        <position position="201"/>
    </location>
    <ligand>
        <name>NADP(+)</name>
        <dbReference type="ChEBI" id="CHEBI:58349"/>
    </ligand>
</feature>
<evidence type="ECO:0000256" key="8">
    <source>
        <dbReference type="ARBA" id="ARBA00023002"/>
    </source>
</evidence>
<dbReference type="InterPro" id="IPR000623">
    <property type="entry name" value="Shikimate_kinase/TSH1"/>
</dbReference>
<feature type="binding site" evidence="11">
    <location>
        <position position="75"/>
    </location>
    <ligand>
        <name>NADP(+)</name>
        <dbReference type="ChEBI" id="CHEBI:58349"/>
    </ligand>
</feature>
<dbReference type="SUPFAM" id="SSF51735">
    <property type="entry name" value="NAD(P)-binding Rossmann-fold domains"/>
    <property type="match status" value="1"/>
</dbReference>
<evidence type="ECO:0000256" key="2">
    <source>
        <dbReference type="ARBA" id="ARBA00022605"/>
    </source>
</evidence>
<feature type="binding site" evidence="11">
    <location>
        <position position="223"/>
    </location>
    <ligand>
        <name>NADP(+)</name>
        <dbReference type="ChEBI" id="CHEBI:58349"/>
    </ligand>
</feature>
<evidence type="ECO:0000256" key="10">
    <source>
        <dbReference type="ARBA" id="ARBA00048567"/>
    </source>
</evidence>
<comment type="pathway">
    <text evidence="1">Metabolic intermediate biosynthesis; chorismate biosynthesis; chorismate from D-erythrose 4-phosphate and phosphoenolpyruvate: step 5/7.</text>
</comment>
<dbReference type="Pfam" id="PF01202">
    <property type="entry name" value="SKI"/>
    <property type="match status" value="1"/>
</dbReference>
<dbReference type="PRINTS" id="PR01100">
    <property type="entry name" value="SHIKIMTKNASE"/>
</dbReference>
<comment type="similarity">
    <text evidence="11">Belongs to the shikimate dehydrogenase family.</text>
</comment>
<dbReference type="InterPro" id="IPR027417">
    <property type="entry name" value="P-loop_NTPase"/>
</dbReference>
<evidence type="ECO:0000313" key="16">
    <source>
        <dbReference type="Proteomes" id="UP000789941"/>
    </source>
</evidence>
<dbReference type="PANTHER" id="PTHR21089">
    <property type="entry name" value="SHIKIMATE DEHYDROGENASE"/>
    <property type="match status" value="1"/>
</dbReference>
<comment type="subunit">
    <text evidence="11">Homodimer.</text>
</comment>
<organism evidence="15 16">
    <name type="scientific">Candidatus Bilamarchaeum dharawalense</name>
    <dbReference type="NCBI Taxonomy" id="2885759"/>
    <lineage>
        <taxon>Archaea</taxon>
        <taxon>Candidatus Micrarchaeota</taxon>
        <taxon>Candidatus Micrarchaeia</taxon>
        <taxon>Candidatus Anstonellales</taxon>
        <taxon>Candidatus Bilamarchaeaceae</taxon>
        <taxon>Candidatus Bilamarchaeum</taxon>
    </lineage>
</organism>
<evidence type="ECO:0000256" key="7">
    <source>
        <dbReference type="ARBA" id="ARBA00022857"/>
    </source>
</evidence>
<reference evidence="15 16" key="1">
    <citation type="submission" date="2019-08" db="EMBL/GenBank/DDBJ databases">
        <authorList>
            <person name="Vazquez-Campos X."/>
        </authorList>
    </citation>
    <scope>NUCLEOTIDE SEQUENCE [LARGE SCALE GENOMIC DNA]</scope>
    <source>
        <strain evidence="15">LFW-283_2</strain>
    </source>
</reference>
<dbReference type="GO" id="GO:0008652">
    <property type="term" value="P:amino acid biosynthetic process"/>
    <property type="evidence" value="ECO:0007669"/>
    <property type="project" value="UniProtKB-KW"/>
</dbReference>
<keyword evidence="3" id="KW-0808">Transferase</keyword>
<dbReference type="Gene3D" id="3.40.50.10860">
    <property type="entry name" value="Leucine Dehydrogenase, chain A, domain 1"/>
    <property type="match status" value="1"/>
</dbReference>
<evidence type="ECO:0000256" key="11">
    <source>
        <dbReference type="HAMAP-Rule" id="MF_00222"/>
    </source>
</evidence>
<evidence type="ECO:0000256" key="4">
    <source>
        <dbReference type="ARBA" id="ARBA00022741"/>
    </source>
</evidence>
<name>A0A5E4LPA4_9ARCH</name>
<keyword evidence="8 11" id="KW-0560">Oxidoreductase</keyword>
<evidence type="ECO:0000259" key="12">
    <source>
        <dbReference type="Pfam" id="PF01488"/>
    </source>
</evidence>
<dbReference type="NCBIfam" id="TIGR00507">
    <property type="entry name" value="aroE"/>
    <property type="match status" value="1"/>
</dbReference>
<accession>A0A5E4LPA4</accession>
<dbReference type="PROSITE" id="PS01128">
    <property type="entry name" value="SHIKIMATE_KINASE"/>
    <property type="match status" value="1"/>
</dbReference>
<comment type="catalytic activity">
    <reaction evidence="11">
        <text>shikimate + NADP(+) = 3-dehydroshikimate + NADPH + H(+)</text>
        <dbReference type="Rhea" id="RHEA:17737"/>
        <dbReference type="ChEBI" id="CHEBI:15378"/>
        <dbReference type="ChEBI" id="CHEBI:16630"/>
        <dbReference type="ChEBI" id="CHEBI:36208"/>
        <dbReference type="ChEBI" id="CHEBI:57783"/>
        <dbReference type="ChEBI" id="CHEBI:58349"/>
        <dbReference type="EC" id="1.1.1.25"/>
    </reaction>
</comment>
<dbReference type="InterPro" id="IPR041121">
    <property type="entry name" value="SDH_C"/>
</dbReference>
<feature type="binding site" evidence="11">
    <location>
        <position position="99"/>
    </location>
    <ligand>
        <name>shikimate</name>
        <dbReference type="ChEBI" id="CHEBI:36208"/>
    </ligand>
</feature>
<dbReference type="InterPro" id="IPR006151">
    <property type="entry name" value="Shikm_DH/Glu-tRNA_Rdtase"/>
</dbReference>
<dbReference type="GO" id="GO:0004765">
    <property type="term" value="F:shikimate kinase activity"/>
    <property type="evidence" value="ECO:0007669"/>
    <property type="project" value="UniProtKB-EC"/>
</dbReference>
<evidence type="ECO:0000256" key="9">
    <source>
        <dbReference type="ARBA" id="ARBA00023141"/>
    </source>
</evidence>
<feature type="binding site" evidence="11">
    <location>
        <begin position="120"/>
        <end position="124"/>
    </location>
    <ligand>
        <name>NADP(+)</name>
        <dbReference type="ChEBI" id="CHEBI:58349"/>
    </ligand>
</feature>
<dbReference type="InterPro" id="IPR011342">
    <property type="entry name" value="Shikimate_DH"/>
</dbReference>
<feature type="domain" description="SDH C-terminal" evidence="14">
    <location>
        <begin position="227"/>
        <end position="252"/>
    </location>
</feature>
<dbReference type="Pfam" id="PF08501">
    <property type="entry name" value="Shikimate_dh_N"/>
    <property type="match status" value="1"/>
</dbReference>
<dbReference type="EMBL" id="CABMJJ010000009">
    <property type="protein sequence ID" value="VVC03920.1"/>
    <property type="molecule type" value="Genomic_DNA"/>
</dbReference>
<evidence type="ECO:0000256" key="6">
    <source>
        <dbReference type="ARBA" id="ARBA00022840"/>
    </source>
</evidence>
<evidence type="ECO:0000256" key="3">
    <source>
        <dbReference type="ARBA" id="ARBA00022679"/>
    </source>
</evidence>
<keyword evidence="4" id="KW-0547">Nucleotide-binding</keyword>
<keyword evidence="5" id="KW-0418">Kinase</keyword>
<evidence type="ECO:0000259" key="13">
    <source>
        <dbReference type="Pfam" id="PF08501"/>
    </source>
</evidence>
<dbReference type="Proteomes" id="UP000789941">
    <property type="component" value="Unassembled WGS sequence"/>
</dbReference>
<evidence type="ECO:0000313" key="15">
    <source>
        <dbReference type="EMBL" id="VVC03920.1"/>
    </source>
</evidence>
<evidence type="ECO:0000259" key="14">
    <source>
        <dbReference type="Pfam" id="PF18317"/>
    </source>
</evidence>